<dbReference type="OrthoDB" id="192832at2759"/>
<dbReference type="GO" id="GO:0004553">
    <property type="term" value="F:hydrolase activity, hydrolyzing O-glycosyl compounds"/>
    <property type="evidence" value="ECO:0007669"/>
    <property type="project" value="InterPro"/>
</dbReference>
<evidence type="ECO:0000313" key="4">
    <source>
        <dbReference type="Proteomes" id="UP000800093"/>
    </source>
</evidence>
<feature type="chain" id="PRO_5040161798" evidence="1">
    <location>
        <begin position="19"/>
        <end position="326"/>
    </location>
</feature>
<feature type="non-terminal residue" evidence="3">
    <location>
        <position position="326"/>
    </location>
</feature>
<dbReference type="EMBL" id="ML986579">
    <property type="protein sequence ID" value="KAF2270639.1"/>
    <property type="molecule type" value="Genomic_DNA"/>
</dbReference>
<dbReference type="InterPro" id="IPR000757">
    <property type="entry name" value="Beta-glucanase-like"/>
</dbReference>
<name>A0A9P4TRP2_9PLEO</name>
<dbReference type="Proteomes" id="UP000800093">
    <property type="component" value="Unassembled WGS sequence"/>
</dbReference>
<dbReference type="InterPro" id="IPR050546">
    <property type="entry name" value="Glycosyl_Hydrlase_16"/>
</dbReference>
<gene>
    <name evidence="3" type="ORF">CC78DRAFT_451072</name>
</gene>
<proteinExistence type="predicted"/>
<dbReference type="CDD" id="cd02181">
    <property type="entry name" value="GH16_fungal_Lam16A_glucanase"/>
    <property type="match status" value="1"/>
</dbReference>
<dbReference type="PROSITE" id="PS51762">
    <property type="entry name" value="GH16_2"/>
    <property type="match status" value="1"/>
</dbReference>
<dbReference type="Pfam" id="PF26113">
    <property type="entry name" value="GH16_XgeA"/>
    <property type="match status" value="1"/>
</dbReference>
<dbReference type="GO" id="GO:0009251">
    <property type="term" value="P:glucan catabolic process"/>
    <property type="evidence" value="ECO:0007669"/>
    <property type="project" value="TreeGrafter"/>
</dbReference>
<dbReference type="Gene3D" id="2.60.120.200">
    <property type="match status" value="1"/>
</dbReference>
<dbReference type="PANTHER" id="PTHR10963:SF24">
    <property type="entry name" value="GLYCOSIDASE C21B10.07-RELATED"/>
    <property type="match status" value="1"/>
</dbReference>
<evidence type="ECO:0000313" key="3">
    <source>
        <dbReference type="EMBL" id="KAF2270639.1"/>
    </source>
</evidence>
<dbReference type="PANTHER" id="PTHR10963">
    <property type="entry name" value="GLYCOSYL HYDROLASE-RELATED"/>
    <property type="match status" value="1"/>
</dbReference>
<protein>
    <submittedName>
        <fullName evidence="3">Tat pathway signal sequence</fullName>
    </submittedName>
</protein>
<feature type="domain" description="GH16" evidence="2">
    <location>
        <begin position="5"/>
        <end position="255"/>
    </location>
</feature>
<evidence type="ECO:0000256" key="1">
    <source>
        <dbReference type="SAM" id="SignalP"/>
    </source>
</evidence>
<accession>A0A9P4TRP2</accession>
<dbReference type="SUPFAM" id="SSF49899">
    <property type="entry name" value="Concanavalin A-like lectins/glucanases"/>
    <property type="match status" value="1"/>
</dbReference>
<dbReference type="InterPro" id="IPR013320">
    <property type="entry name" value="ConA-like_dom_sf"/>
</dbReference>
<reference evidence="4" key="1">
    <citation type="journal article" date="2020" name="Stud. Mycol.">
        <title>101 Dothideomycetes genomes: A test case for predicting lifestyles and emergence of pathogens.</title>
        <authorList>
            <person name="Haridas S."/>
            <person name="Albert R."/>
            <person name="Binder M."/>
            <person name="Bloem J."/>
            <person name="LaButti K."/>
            <person name="Salamov A."/>
            <person name="Andreopoulos B."/>
            <person name="Baker S."/>
            <person name="Barry K."/>
            <person name="Bills G."/>
            <person name="Bluhm B."/>
            <person name="Cannon C."/>
            <person name="Castanera R."/>
            <person name="Culley D."/>
            <person name="Daum C."/>
            <person name="Ezra D."/>
            <person name="Gonzalez J."/>
            <person name="Henrissat B."/>
            <person name="Kuo A."/>
            <person name="Liang C."/>
            <person name="Lipzen A."/>
            <person name="Lutzoni F."/>
            <person name="Magnuson J."/>
            <person name="Mondo S."/>
            <person name="Nolan M."/>
            <person name="Ohm R."/>
            <person name="Pangilinan J."/>
            <person name="Park H.-J."/>
            <person name="Ramirez L."/>
            <person name="Alfaro M."/>
            <person name="Sun H."/>
            <person name="Tritt A."/>
            <person name="Yoshinaga Y."/>
            <person name="Zwiers L.-H."/>
            <person name="Turgeon B."/>
            <person name="Goodwin S."/>
            <person name="Spatafora J."/>
            <person name="Crous P."/>
            <person name="Grigoriev I."/>
        </authorList>
    </citation>
    <scope>NUCLEOTIDE SEQUENCE [LARGE SCALE GENOMIC DNA]</scope>
    <source>
        <strain evidence="4">CBS 304.66</strain>
    </source>
</reference>
<comment type="caution">
    <text evidence="3">The sequence shown here is derived from an EMBL/GenBank/DDBJ whole genome shotgun (WGS) entry which is preliminary data.</text>
</comment>
<evidence type="ECO:0000259" key="2">
    <source>
        <dbReference type="PROSITE" id="PS51762"/>
    </source>
</evidence>
<feature type="signal peptide" evidence="1">
    <location>
        <begin position="1"/>
        <end position="18"/>
    </location>
</feature>
<keyword evidence="4" id="KW-1185">Reference proteome</keyword>
<sequence length="326" mass="35290">MFYLVLYTLLSLLPGTLSRRYSLIRDYNASNFFDEFTFFTGQDPTGGFVTYVPFDNASATGLIHNSTGIVYLGVDHSNVYSAGGPGRPSVRLESRLTFTEGLFVLDLSHLPVGCGTWPAFWTVGLGDWPTDGEIDIIEGVNDAKGNDAALHATGECLVSSDVVQKSTWRSTNCNINHDGNLGCGVKFTEAGTYGNKFNLNGGGIYAMEWTNSAIKIWFFPPTLAPESLTSMSLDSSPDPSTYGIPSAEFSGPCSNSFPEKFFNHTIVIDTTFCGGWAGTRFGKDAGSICLGAEAASPEDSCKAFVGEHPEAFEEAYWAINSLRVWQ</sequence>
<dbReference type="AlphaFoldDB" id="A0A9P4TRP2"/>
<keyword evidence="1" id="KW-0732">Signal</keyword>
<organism evidence="3 4">
    <name type="scientific">Lojkania enalia</name>
    <dbReference type="NCBI Taxonomy" id="147567"/>
    <lineage>
        <taxon>Eukaryota</taxon>
        <taxon>Fungi</taxon>
        <taxon>Dikarya</taxon>
        <taxon>Ascomycota</taxon>
        <taxon>Pezizomycotina</taxon>
        <taxon>Dothideomycetes</taxon>
        <taxon>Pleosporomycetidae</taxon>
        <taxon>Pleosporales</taxon>
        <taxon>Pleosporales incertae sedis</taxon>
        <taxon>Lojkania</taxon>
    </lineage>
</organism>